<dbReference type="Proteomes" id="UP000027661">
    <property type="component" value="Unassembled WGS sequence"/>
</dbReference>
<evidence type="ECO:0000313" key="2">
    <source>
        <dbReference type="Proteomes" id="UP000027661"/>
    </source>
</evidence>
<dbReference type="AlphaFoldDB" id="A0A069S1V3"/>
<evidence type="ECO:0000313" key="1">
    <source>
        <dbReference type="EMBL" id="KDS43736.1"/>
    </source>
</evidence>
<accession>A0A069S1V3</accession>
<name>A0A069S1V3_PHOVU</name>
<sequence length="38" mass="4534">MTHCYIIKNVKILELNKNKFNTPLFFGRTFVLLKTHLP</sequence>
<comment type="caution">
    <text evidence="1">The sequence shown here is derived from an EMBL/GenBank/DDBJ whole genome shotgun (WGS) entry which is preliminary data.</text>
</comment>
<proteinExistence type="predicted"/>
<reference evidence="1 2" key="1">
    <citation type="submission" date="2014-04" db="EMBL/GenBank/DDBJ databases">
        <authorList>
            <person name="Sears C."/>
            <person name="Carroll K."/>
            <person name="Sack B.R."/>
            <person name="Qadri F."/>
            <person name="Myers L.L."/>
            <person name="Chung G.-T."/>
            <person name="Escheverria P."/>
            <person name="Fraser C.M."/>
            <person name="Sadzewicz L."/>
            <person name="Shefchek K.A."/>
            <person name="Tallon L."/>
            <person name="Das S.P."/>
            <person name="Daugherty S."/>
            <person name="Mongodin E.F."/>
        </authorList>
    </citation>
    <scope>NUCLEOTIDE SEQUENCE [LARGE SCALE GENOMIC DNA]</scope>
    <source>
        <strain evidence="1 2">3975 RP4</strain>
    </source>
</reference>
<protein>
    <submittedName>
        <fullName evidence="1">Uncharacterized protein</fullName>
    </submittedName>
</protein>
<dbReference type="EMBL" id="JNHM01000174">
    <property type="protein sequence ID" value="KDS43736.1"/>
    <property type="molecule type" value="Genomic_DNA"/>
</dbReference>
<organism evidence="1 2">
    <name type="scientific">Phocaeicola vulgatus str. 3975 RP4</name>
    <dbReference type="NCBI Taxonomy" id="1339352"/>
    <lineage>
        <taxon>Bacteria</taxon>
        <taxon>Pseudomonadati</taxon>
        <taxon>Bacteroidota</taxon>
        <taxon>Bacteroidia</taxon>
        <taxon>Bacteroidales</taxon>
        <taxon>Bacteroidaceae</taxon>
        <taxon>Phocaeicola</taxon>
    </lineage>
</organism>
<gene>
    <name evidence="1" type="ORF">M099_4536</name>
</gene>